<dbReference type="EMBL" id="CP037423">
    <property type="protein sequence ID" value="QDV45416.1"/>
    <property type="molecule type" value="Genomic_DNA"/>
</dbReference>
<dbReference type="AlphaFoldDB" id="A0A518HX23"/>
<feature type="signal peptide" evidence="1">
    <location>
        <begin position="1"/>
        <end position="24"/>
    </location>
</feature>
<reference evidence="2 3" key="1">
    <citation type="submission" date="2019-03" db="EMBL/GenBank/DDBJ databases">
        <title>Deep-cultivation of Planctomycetes and their phenomic and genomic characterization uncovers novel biology.</title>
        <authorList>
            <person name="Wiegand S."/>
            <person name="Jogler M."/>
            <person name="Boedeker C."/>
            <person name="Pinto D."/>
            <person name="Vollmers J."/>
            <person name="Rivas-Marin E."/>
            <person name="Kohn T."/>
            <person name="Peeters S.H."/>
            <person name="Heuer A."/>
            <person name="Rast P."/>
            <person name="Oberbeckmann S."/>
            <person name="Bunk B."/>
            <person name="Jeske O."/>
            <person name="Meyerdierks A."/>
            <person name="Storesund J.E."/>
            <person name="Kallscheuer N."/>
            <person name="Luecker S."/>
            <person name="Lage O.M."/>
            <person name="Pohl T."/>
            <person name="Merkel B.J."/>
            <person name="Hornburger P."/>
            <person name="Mueller R.-W."/>
            <person name="Bruemmer F."/>
            <person name="Labrenz M."/>
            <person name="Spormann A.M."/>
            <person name="Op den Camp H."/>
            <person name="Overmann J."/>
            <person name="Amann R."/>
            <person name="Jetten M.S.M."/>
            <person name="Mascher T."/>
            <person name="Medema M.H."/>
            <person name="Devos D.P."/>
            <person name="Kaster A.-K."/>
            <person name="Ovreas L."/>
            <person name="Rohde M."/>
            <person name="Galperin M.Y."/>
            <person name="Jogler C."/>
        </authorList>
    </citation>
    <scope>NUCLEOTIDE SEQUENCE [LARGE SCALE GENOMIC DNA]</scope>
    <source>
        <strain evidence="2 3">Enr13</strain>
    </source>
</reference>
<organism evidence="2 3">
    <name type="scientific">Stieleria neptunia</name>
    <dbReference type="NCBI Taxonomy" id="2527979"/>
    <lineage>
        <taxon>Bacteria</taxon>
        <taxon>Pseudomonadati</taxon>
        <taxon>Planctomycetota</taxon>
        <taxon>Planctomycetia</taxon>
        <taxon>Pirellulales</taxon>
        <taxon>Pirellulaceae</taxon>
        <taxon>Stieleria</taxon>
    </lineage>
</organism>
<sequence length="324" mass="34966" precursor="true">MTNRLLIPCLLLMLVSGGLTRLSAADPTVYPMAVFPFQQRGVGNSDLGEQVTVLLTAELLEHPELYLVEREDLTKILDEQTLNVSGMVDPNSATKVGQLTGARILVAGSVLETNDKLYVVAKVIGTETSRVLGASVKGKMDGDLDDLAGNLAKKVARTVIDRGHELIADPPPRMDRIADLKKAVGNQRLPDLSIDVRERHVGQTTIDPAAETELTLYSTEVGFRVLEAREGKQNDADVLLIGEAISEYAARHGDLVSVKARLEVKAVDQESGQVIAIDREVAIGVDLTEQIAGKSALQHAAASIASRLLPKLVKPKHPNKKKKN</sequence>
<accession>A0A518HX23</accession>
<feature type="chain" id="PRO_5021916221" evidence="1">
    <location>
        <begin position="25"/>
        <end position="324"/>
    </location>
</feature>
<proteinExistence type="predicted"/>
<dbReference type="KEGG" id="snep:Enr13x_52950"/>
<dbReference type="InterPro" id="IPR005534">
    <property type="entry name" value="Curli_assmbl/transp-comp_CsgG"/>
</dbReference>
<evidence type="ECO:0000256" key="1">
    <source>
        <dbReference type="SAM" id="SignalP"/>
    </source>
</evidence>
<dbReference type="OrthoDB" id="278331at2"/>
<dbReference type="Pfam" id="PF03783">
    <property type="entry name" value="CsgG"/>
    <property type="match status" value="1"/>
</dbReference>
<dbReference type="RefSeq" id="WP_145389582.1">
    <property type="nucleotide sequence ID" value="NZ_CP037423.1"/>
</dbReference>
<evidence type="ECO:0000313" key="2">
    <source>
        <dbReference type="EMBL" id="QDV45416.1"/>
    </source>
</evidence>
<gene>
    <name evidence="2" type="ORF">Enr13x_52950</name>
</gene>
<dbReference type="Gene3D" id="3.40.50.10610">
    <property type="entry name" value="ABC-type transport auxiliary lipoprotein component"/>
    <property type="match status" value="1"/>
</dbReference>
<dbReference type="GO" id="GO:0030288">
    <property type="term" value="C:outer membrane-bounded periplasmic space"/>
    <property type="evidence" value="ECO:0007669"/>
    <property type="project" value="InterPro"/>
</dbReference>
<evidence type="ECO:0000313" key="3">
    <source>
        <dbReference type="Proteomes" id="UP000319004"/>
    </source>
</evidence>
<protein>
    <submittedName>
        <fullName evidence="2">Curli production assembly/transport component CsgG</fullName>
    </submittedName>
</protein>
<dbReference type="Proteomes" id="UP000319004">
    <property type="component" value="Chromosome"/>
</dbReference>
<keyword evidence="3" id="KW-1185">Reference proteome</keyword>
<keyword evidence="1" id="KW-0732">Signal</keyword>
<name>A0A518HX23_9BACT</name>